<keyword evidence="3" id="KW-1185">Reference proteome</keyword>
<reference evidence="2" key="1">
    <citation type="submission" date="2020-08" db="EMBL/GenBank/DDBJ databases">
        <title>Multicomponent nature underlies the extraordinary mechanical properties of spider dragline silk.</title>
        <authorList>
            <person name="Kono N."/>
            <person name="Nakamura H."/>
            <person name="Mori M."/>
            <person name="Yoshida Y."/>
            <person name="Ohtoshi R."/>
            <person name="Malay A.D."/>
            <person name="Moran D.A.P."/>
            <person name="Tomita M."/>
            <person name="Numata K."/>
            <person name="Arakawa K."/>
        </authorList>
    </citation>
    <scope>NUCLEOTIDE SEQUENCE</scope>
</reference>
<feature type="signal peptide" evidence="1">
    <location>
        <begin position="1"/>
        <end position="20"/>
    </location>
</feature>
<sequence length="116" mass="13194">MWVPERIVFVLVMFVCITSALETEVSQYENIRNSTESILENFNETECFCGENSIQCFFRKDIKKCICKHGFAQFNETCRECGCGRHGPTCTFDNDGNKKCVCNFGFGESRGKCVGK</sequence>
<organism evidence="2 3">
    <name type="scientific">Nephila pilipes</name>
    <name type="common">Giant wood spider</name>
    <name type="synonym">Nephila maculata</name>
    <dbReference type="NCBI Taxonomy" id="299642"/>
    <lineage>
        <taxon>Eukaryota</taxon>
        <taxon>Metazoa</taxon>
        <taxon>Ecdysozoa</taxon>
        <taxon>Arthropoda</taxon>
        <taxon>Chelicerata</taxon>
        <taxon>Arachnida</taxon>
        <taxon>Araneae</taxon>
        <taxon>Araneomorphae</taxon>
        <taxon>Entelegynae</taxon>
        <taxon>Araneoidea</taxon>
        <taxon>Nephilidae</taxon>
        <taxon>Nephila</taxon>
    </lineage>
</organism>
<comment type="caution">
    <text evidence="2">The sequence shown here is derived from an EMBL/GenBank/DDBJ whole genome shotgun (WGS) entry which is preliminary data.</text>
</comment>
<evidence type="ECO:0000256" key="1">
    <source>
        <dbReference type="SAM" id="SignalP"/>
    </source>
</evidence>
<dbReference type="AlphaFoldDB" id="A0A8X6N3V0"/>
<keyword evidence="1" id="KW-0732">Signal</keyword>
<feature type="non-terminal residue" evidence="2">
    <location>
        <position position="1"/>
    </location>
</feature>
<evidence type="ECO:0000313" key="2">
    <source>
        <dbReference type="EMBL" id="GFS92041.1"/>
    </source>
</evidence>
<feature type="chain" id="PRO_5036475251" description="Spider venom protein" evidence="1">
    <location>
        <begin position="21"/>
        <end position="116"/>
    </location>
</feature>
<dbReference type="EMBL" id="BMAW01005019">
    <property type="protein sequence ID" value="GFS92041.1"/>
    <property type="molecule type" value="Genomic_DNA"/>
</dbReference>
<gene>
    <name evidence="2" type="ORF">NPIL_511561</name>
</gene>
<name>A0A8X6N3V0_NEPPI</name>
<evidence type="ECO:0008006" key="4">
    <source>
        <dbReference type="Google" id="ProtNLM"/>
    </source>
</evidence>
<proteinExistence type="predicted"/>
<dbReference type="Proteomes" id="UP000887013">
    <property type="component" value="Unassembled WGS sequence"/>
</dbReference>
<evidence type="ECO:0000313" key="3">
    <source>
        <dbReference type="Proteomes" id="UP000887013"/>
    </source>
</evidence>
<accession>A0A8X6N3V0</accession>
<dbReference type="OrthoDB" id="7250310at2759"/>
<protein>
    <recommendedName>
        <fullName evidence="4">Spider venom protein</fullName>
    </recommendedName>
</protein>